<organism evidence="2 3">
    <name type="scientific">Chlorella vulgaris</name>
    <name type="common">Green alga</name>
    <dbReference type="NCBI Taxonomy" id="3077"/>
    <lineage>
        <taxon>Eukaryota</taxon>
        <taxon>Viridiplantae</taxon>
        <taxon>Chlorophyta</taxon>
        <taxon>core chlorophytes</taxon>
        <taxon>Trebouxiophyceae</taxon>
        <taxon>Chlorellales</taxon>
        <taxon>Chlorellaceae</taxon>
        <taxon>Chlorella clade</taxon>
        <taxon>Chlorella</taxon>
    </lineage>
</organism>
<dbReference type="OrthoDB" id="417797at2759"/>
<protein>
    <recommendedName>
        <fullName evidence="1">TPM domain-containing protein</fullName>
    </recommendedName>
</protein>
<dbReference type="Gene3D" id="3.10.310.50">
    <property type="match status" value="1"/>
</dbReference>
<dbReference type="AlphaFoldDB" id="A0A9D4TXJ1"/>
<sequence>MHTQLASAACLGPSSLRHQPIASQRHTARAPVLRIECSNLGQRAASGVAAVALSLTLAAGGASARLEGVNKPELLPPGAVTPVIDVAGFLTEGEETRIRSTVESLEADTGVKLRVLAQNYPQTPGLAIKDYWGVDADTVVFVADPNTGNILNFNVGENVDFKVPRNFWSRLAGRFGTKVYWQKQGQDVAIVNAVAAIDNCLREPIGRGQCSSIRGVLE</sequence>
<comment type="caution">
    <text evidence="2">The sequence shown here is derived from an EMBL/GenBank/DDBJ whole genome shotgun (WGS) entry which is preliminary data.</text>
</comment>
<dbReference type="Proteomes" id="UP001055712">
    <property type="component" value="Unassembled WGS sequence"/>
</dbReference>
<reference evidence="2" key="2">
    <citation type="submission" date="2020-11" db="EMBL/GenBank/DDBJ databases">
        <authorList>
            <person name="Cecchin M."/>
            <person name="Marcolungo L."/>
            <person name="Rossato M."/>
            <person name="Girolomoni L."/>
            <person name="Cosentino E."/>
            <person name="Cuine S."/>
            <person name="Li-Beisson Y."/>
            <person name="Delledonne M."/>
            <person name="Ballottari M."/>
        </authorList>
    </citation>
    <scope>NUCLEOTIDE SEQUENCE</scope>
    <source>
        <strain evidence="2">211/11P</strain>
        <tissue evidence="2">Whole cell</tissue>
    </source>
</reference>
<dbReference type="PANTHER" id="PTHR35514:SF1">
    <property type="entry name" value="THYLAKOID LUMENAL 15.0 KDA PROTEIN 2, CHLOROPLASTIC"/>
    <property type="match status" value="1"/>
</dbReference>
<name>A0A9D4TXJ1_CHLVU</name>
<accession>A0A9D4TXJ1</accession>
<proteinExistence type="predicted"/>
<dbReference type="InterPro" id="IPR007621">
    <property type="entry name" value="TPM_dom"/>
</dbReference>
<reference evidence="2" key="1">
    <citation type="journal article" date="2019" name="Plant J.">
        <title>Chlorella vulgaris genome assembly and annotation reveals the molecular basis for metabolic acclimation to high light conditions.</title>
        <authorList>
            <person name="Cecchin M."/>
            <person name="Marcolungo L."/>
            <person name="Rossato M."/>
            <person name="Girolomoni L."/>
            <person name="Cosentino E."/>
            <person name="Cuine S."/>
            <person name="Li-Beisson Y."/>
            <person name="Delledonne M."/>
            <person name="Ballottari M."/>
        </authorList>
    </citation>
    <scope>NUCLEOTIDE SEQUENCE</scope>
    <source>
        <strain evidence="2">211/11P</strain>
    </source>
</reference>
<evidence type="ECO:0000313" key="3">
    <source>
        <dbReference type="Proteomes" id="UP001055712"/>
    </source>
</evidence>
<feature type="domain" description="TPM" evidence="1">
    <location>
        <begin position="83"/>
        <end position="198"/>
    </location>
</feature>
<evidence type="ECO:0000313" key="2">
    <source>
        <dbReference type="EMBL" id="KAI3437659.1"/>
    </source>
</evidence>
<dbReference type="EMBL" id="SIDB01000001">
    <property type="protein sequence ID" value="KAI3437659.1"/>
    <property type="molecule type" value="Genomic_DNA"/>
</dbReference>
<gene>
    <name evidence="2" type="ORF">D9Q98_000109</name>
</gene>
<evidence type="ECO:0000259" key="1">
    <source>
        <dbReference type="Pfam" id="PF04536"/>
    </source>
</evidence>
<dbReference type="Pfam" id="PF04536">
    <property type="entry name" value="TPM_phosphatase"/>
    <property type="match status" value="1"/>
</dbReference>
<dbReference type="PANTHER" id="PTHR35514">
    <property type="entry name" value="THYLAKOID LUMENAL 15.0 KDA PROTEIN 2, CHLOROPLASTIC"/>
    <property type="match status" value="1"/>
</dbReference>
<keyword evidence="3" id="KW-1185">Reference proteome</keyword>